<accession>A0A381XKN1</accession>
<gene>
    <name evidence="1" type="ORF">METZ01_LOCUS118103</name>
</gene>
<proteinExistence type="predicted"/>
<dbReference type="EMBL" id="UINC01015509">
    <property type="protein sequence ID" value="SVA65249.1"/>
    <property type="molecule type" value="Genomic_DNA"/>
</dbReference>
<sequence>MKIRILIFLAGSGLMAQESLFWEVADPIVNSEFIEAYINRLIEVDKFEENTIQASHSVIVQVEITDDKVELKKLKAKNYQMGEYQSFMMDEIAKMDPIQLNTILEREYKWKDVSRRDLSELEEFSTVDNIFKERSFKDARDAFWWSNSQISASTSLKVFIRQKSSNLAGRIEQGFGDLGFSRQLSRNLLLGISNDIVSTYIIVPGNTESVLKGIGHPLEGNLGFGFKFDTHMLGGQVNYMDV</sequence>
<organism evidence="1">
    <name type="scientific">marine metagenome</name>
    <dbReference type="NCBI Taxonomy" id="408172"/>
    <lineage>
        <taxon>unclassified sequences</taxon>
        <taxon>metagenomes</taxon>
        <taxon>ecological metagenomes</taxon>
    </lineage>
</organism>
<name>A0A381XKN1_9ZZZZ</name>
<feature type="non-terminal residue" evidence="1">
    <location>
        <position position="1"/>
    </location>
</feature>
<evidence type="ECO:0000313" key="1">
    <source>
        <dbReference type="EMBL" id="SVA65249.1"/>
    </source>
</evidence>
<reference evidence="1" key="1">
    <citation type="submission" date="2018-05" db="EMBL/GenBank/DDBJ databases">
        <authorList>
            <person name="Lanie J.A."/>
            <person name="Ng W.-L."/>
            <person name="Kazmierczak K.M."/>
            <person name="Andrzejewski T.M."/>
            <person name="Davidsen T.M."/>
            <person name="Wayne K.J."/>
            <person name="Tettelin H."/>
            <person name="Glass J.I."/>
            <person name="Rusch D."/>
            <person name="Podicherti R."/>
            <person name="Tsui H.-C.T."/>
            <person name="Winkler M.E."/>
        </authorList>
    </citation>
    <scope>NUCLEOTIDE SEQUENCE</scope>
</reference>
<protein>
    <submittedName>
        <fullName evidence="1">Uncharacterized protein</fullName>
    </submittedName>
</protein>
<dbReference type="AlphaFoldDB" id="A0A381XKN1"/>
<feature type="non-terminal residue" evidence="1">
    <location>
        <position position="242"/>
    </location>
</feature>